<feature type="domain" description="Glutaredoxin" evidence="2">
    <location>
        <begin position="369"/>
        <end position="436"/>
    </location>
</feature>
<dbReference type="STRING" id="52838.A0A4S8JDD9"/>
<evidence type="ECO:0000259" key="2">
    <source>
        <dbReference type="Pfam" id="PF00462"/>
    </source>
</evidence>
<evidence type="ECO:0000313" key="3">
    <source>
        <dbReference type="EMBL" id="THU59857.1"/>
    </source>
</evidence>
<dbReference type="Proteomes" id="UP000317650">
    <property type="component" value="Chromosome 7"/>
</dbReference>
<protein>
    <recommendedName>
        <fullName evidence="2">Glutaredoxin domain-containing protein</fullName>
    </recommendedName>
</protein>
<gene>
    <name evidence="3" type="ORF">C4D60_Mb07t06440</name>
</gene>
<feature type="compositionally biased region" description="Acidic residues" evidence="1">
    <location>
        <begin position="258"/>
        <end position="267"/>
    </location>
</feature>
<reference evidence="3 4" key="1">
    <citation type="journal article" date="2019" name="Nat. Plants">
        <title>Genome sequencing of Musa balbisiana reveals subgenome evolution and function divergence in polyploid bananas.</title>
        <authorList>
            <person name="Yao X."/>
        </authorList>
    </citation>
    <scope>NUCLEOTIDE SEQUENCE [LARGE SCALE GENOMIC DNA]</scope>
    <source>
        <strain evidence="4">cv. DH-PKW</strain>
        <tissue evidence="3">Leaves</tissue>
    </source>
</reference>
<sequence length="557" mass="61312">MGCTGSKQLRRDSGRSPSPYVRSHSLPIRYAGAAGGRSGDGHNAVALSSTTLGSLVLDRGDLSSDDETMVKSSTNLQMATAVIAKELGRARTWSEIADRRIPKTPTMTPPDDPEVINAWELMAGLEDASPLHLPPPAALDRSSSSHTSHDSRRSPPDSELSSGSSSPKPQWMQLSPGDSVVYDFDPEILSSFRKALDELSPQRQSYSIDQPLEPDNVEEEEEEEEEEEMKKPSHARTRAVEPAKGPPYQSHSIPQPPESEDEEEEVEEPSRARTRTIEPAERPHHQSNSIYQLPEPEEEEEEEKKLSHPRTRTAESVDSREVPTHTSIVRARINEFQRKIDARKTSINANSAKVAPSSKCPPGGEGKVVLYFTSLRGIRKTFEDCWAVSMILKGYGVRVDERDVSMHAGFKEELIDILGSGYGGHRLPRIFADGNYLGGAEEVRHLHEAARLGKFLECCETMPSRGKGGSVISACEGCGDVRFVPCEMCSGSCKVYVEEQVDDVGGFRRCSECNENGLVRDQILCSSCADLKAQLLILGRWVVGHASPDSEISRQLH</sequence>
<dbReference type="Pfam" id="PF00462">
    <property type="entry name" value="Glutaredoxin"/>
    <property type="match status" value="1"/>
</dbReference>
<accession>A0A4S8JDD9</accession>
<dbReference type="CDD" id="cd03031">
    <property type="entry name" value="GRX_GRX_like"/>
    <property type="match status" value="1"/>
</dbReference>
<dbReference type="PROSITE" id="PS51354">
    <property type="entry name" value="GLUTAREDOXIN_2"/>
    <property type="match status" value="1"/>
</dbReference>
<proteinExistence type="predicted"/>
<feature type="compositionally biased region" description="Acidic residues" evidence="1">
    <location>
        <begin position="215"/>
        <end position="227"/>
    </location>
</feature>
<comment type="caution">
    <text evidence="3">The sequence shown here is derived from an EMBL/GenBank/DDBJ whole genome shotgun (WGS) entry which is preliminary data.</text>
</comment>
<dbReference type="InterPro" id="IPR036249">
    <property type="entry name" value="Thioredoxin-like_sf"/>
</dbReference>
<name>A0A4S8JDD9_MUSBA</name>
<feature type="compositionally biased region" description="Basic and acidic residues" evidence="1">
    <location>
        <begin position="268"/>
        <end position="284"/>
    </location>
</feature>
<dbReference type="EMBL" id="PYDT01000005">
    <property type="protein sequence ID" value="THU59857.1"/>
    <property type="molecule type" value="Genomic_DNA"/>
</dbReference>
<feature type="compositionally biased region" description="Basic and acidic residues" evidence="1">
    <location>
        <begin position="147"/>
        <end position="156"/>
    </location>
</feature>
<feature type="region of interest" description="Disordered" evidence="1">
    <location>
        <begin position="198"/>
        <end position="323"/>
    </location>
</feature>
<evidence type="ECO:0000256" key="1">
    <source>
        <dbReference type="SAM" id="MobiDB-lite"/>
    </source>
</evidence>
<dbReference type="PANTHER" id="PTHR45669">
    <property type="entry name" value="GLUTAREDOXIN DOMAIN-CONTAINING CYSTEINE-RICH PROTEIN CG12206-RELATED"/>
    <property type="match status" value="1"/>
</dbReference>
<dbReference type="SUPFAM" id="SSF52833">
    <property type="entry name" value="Thioredoxin-like"/>
    <property type="match status" value="1"/>
</dbReference>
<feature type="compositionally biased region" description="Basic and acidic residues" evidence="1">
    <location>
        <begin position="312"/>
        <end position="323"/>
    </location>
</feature>
<dbReference type="InterPro" id="IPR002109">
    <property type="entry name" value="Glutaredoxin"/>
</dbReference>
<feature type="region of interest" description="Disordered" evidence="1">
    <location>
        <begin position="1"/>
        <end position="25"/>
    </location>
</feature>
<feature type="region of interest" description="Disordered" evidence="1">
    <location>
        <begin position="128"/>
        <end position="182"/>
    </location>
</feature>
<dbReference type="Gene3D" id="3.40.30.10">
    <property type="entry name" value="Glutaredoxin"/>
    <property type="match status" value="1"/>
</dbReference>
<dbReference type="AlphaFoldDB" id="A0A4S8JDD9"/>
<dbReference type="Pfam" id="PF23733">
    <property type="entry name" value="GRXCR1-2_C"/>
    <property type="match status" value="1"/>
</dbReference>
<keyword evidence="4" id="KW-1185">Reference proteome</keyword>
<evidence type="ECO:0000313" key="4">
    <source>
        <dbReference type="Proteomes" id="UP000317650"/>
    </source>
</evidence>
<dbReference type="PANTHER" id="PTHR45669:SF30">
    <property type="entry name" value="OS04G0641300 PROTEIN"/>
    <property type="match status" value="1"/>
</dbReference>
<feature type="compositionally biased region" description="Low complexity" evidence="1">
    <location>
        <begin position="157"/>
        <end position="169"/>
    </location>
</feature>
<organism evidence="3 4">
    <name type="scientific">Musa balbisiana</name>
    <name type="common">Banana</name>
    <dbReference type="NCBI Taxonomy" id="52838"/>
    <lineage>
        <taxon>Eukaryota</taxon>
        <taxon>Viridiplantae</taxon>
        <taxon>Streptophyta</taxon>
        <taxon>Embryophyta</taxon>
        <taxon>Tracheophyta</taxon>
        <taxon>Spermatophyta</taxon>
        <taxon>Magnoliopsida</taxon>
        <taxon>Liliopsida</taxon>
        <taxon>Zingiberales</taxon>
        <taxon>Musaceae</taxon>
        <taxon>Musa</taxon>
    </lineage>
</organism>